<organism evidence="1 2">
    <name type="scientific">Nitrosomonas supralitoralis</name>
    <dbReference type="NCBI Taxonomy" id="2116706"/>
    <lineage>
        <taxon>Bacteria</taxon>
        <taxon>Pseudomonadati</taxon>
        <taxon>Pseudomonadota</taxon>
        <taxon>Betaproteobacteria</taxon>
        <taxon>Nitrosomonadales</taxon>
        <taxon>Nitrosomonadaceae</taxon>
        <taxon>Nitrosomonas</taxon>
    </lineage>
</organism>
<evidence type="ECO:0000313" key="1">
    <source>
        <dbReference type="EMBL" id="PSJ18525.1"/>
    </source>
</evidence>
<accession>A0A2P7NYG5</accession>
<dbReference type="AlphaFoldDB" id="A0A2P7NYG5"/>
<dbReference type="Proteomes" id="UP000241912">
    <property type="component" value="Unassembled WGS sequence"/>
</dbReference>
<sequence>MMNHKFSSDNNDDIDPMTMDFDDEEALADGMIPDSRIVKLIDELEIGEDDFDVAEESEIAMKSLGFDQYFE</sequence>
<proteinExistence type="predicted"/>
<name>A0A2P7NYG5_9PROT</name>
<comment type="caution">
    <text evidence="1">The sequence shown here is derived from an EMBL/GenBank/DDBJ whole genome shotgun (WGS) entry which is preliminary data.</text>
</comment>
<protein>
    <submittedName>
        <fullName evidence="1">Uncharacterized protein</fullName>
    </submittedName>
</protein>
<gene>
    <name evidence="1" type="ORF">C7H79_02790</name>
</gene>
<dbReference type="EMBL" id="PXXU01000005">
    <property type="protein sequence ID" value="PSJ18525.1"/>
    <property type="molecule type" value="Genomic_DNA"/>
</dbReference>
<reference evidence="1 2" key="1">
    <citation type="submission" date="2018-03" db="EMBL/GenBank/DDBJ databases">
        <title>Draft genome of Nitrosomonas supralitoralis APG5.</title>
        <authorList>
            <person name="Urakawa H."/>
            <person name="Lopez J.V."/>
        </authorList>
    </citation>
    <scope>NUCLEOTIDE SEQUENCE [LARGE SCALE GENOMIC DNA]</scope>
    <source>
        <strain evidence="1 2">APG5</strain>
    </source>
</reference>
<keyword evidence="2" id="KW-1185">Reference proteome</keyword>
<dbReference type="RefSeq" id="WP_106705773.1">
    <property type="nucleotide sequence ID" value="NZ_PXXU01000005.1"/>
</dbReference>
<evidence type="ECO:0000313" key="2">
    <source>
        <dbReference type="Proteomes" id="UP000241912"/>
    </source>
</evidence>
<dbReference type="OrthoDB" id="8549694at2"/>